<dbReference type="SUPFAM" id="SSF140663">
    <property type="entry name" value="TTHA0068-like"/>
    <property type="match status" value="1"/>
</dbReference>
<dbReference type="AlphaFoldDB" id="A0A229UWR2"/>
<gene>
    <name evidence="1" type="ORF">CF651_02255</name>
</gene>
<reference evidence="1 2" key="1">
    <citation type="submission" date="2017-07" db="EMBL/GenBank/DDBJ databases">
        <title>Genome sequencing and assembly of Paenibacillus rigui.</title>
        <authorList>
            <person name="Mayilraj S."/>
        </authorList>
    </citation>
    <scope>NUCLEOTIDE SEQUENCE [LARGE SCALE GENOMIC DNA]</scope>
    <source>
        <strain evidence="1 2">JCM 16352</strain>
    </source>
</reference>
<dbReference type="EMBL" id="NMQW01000002">
    <property type="protein sequence ID" value="OXM87947.1"/>
    <property type="molecule type" value="Genomic_DNA"/>
</dbReference>
<dbReference type="PANTHER" id="PTHR34796:SF1">
    <property type="entry name" value="EXPRESSED PROTEIN"/>
    <property type="match status" value="1"/>
</dbReference>
<evidence type="ECO:0000313" key="2">
    <source>
        <dbReference type="Proteomes" id="UP000215509"/>
    </source>
</evidence>
<accession>A0A229UWR2</accession>
<evidence type="ECO:0008006" key="3">
    <source>
        <dbReference type="Google" id="ProtNLM"/>
    </source>
</evidence>
<comment type="caution">
    <text evidence="1">The sequence shown here is derived from an EMBL/GenBank/DDBJ whole genome shotgun (WGS) entry which is preliminary data.</text>
</comment>
<proteinExistence type="predicted"/>
<keyword evidence="2" id="KW-1185">Reference proteome</keyword>
<evidence type="ECO:0000313" key="1">
    <source>
        <dbReference type="EMBL" id="OXM87947.1"/>
    </source>
</evidence>
<dbReference type="RefSeq" id="WP_094013197.1">
    <property type="nucleotide sequence ID" value="NZ_NMQW01000002.1"/>
</dbReference>
<dbReference type="Gene3D" id="1.10.3450.10">
    <property type="entry name" value="TTHA0068-like"/>
    <property type="match status" value="1"/>
</dbReference>
<dbReference type="Pfam" id="PF03745">
    <property type="entry name" value="DUF309"/>
    <property type="match status" value="1"/>
</dbReference>
<dbReference type="PANTHER" id="PTHR34796">
    <property type="entry name" value="EXPRESSED PROTEIN"/>
    <property type="match status" value="1"/>
</dbReference>
<protein>
    <recommendedName>
        <fullName evidence="3">DUF309 domain-containing protein</fullName>
    </recommendedName>
</protein>
<dbReference type="Proteomes" id="UP000215509">
    <property type="component" value="Unassembled WGS sequence"/>
</dbReference>
<name>A0A229UWR2_9BACL</name>
<dbReference type="OrthoDB" id="165483at2"/>
<dbReference type="InterPro" id="IPR005500">
    <property type="entry name" value="DUF309"/>
</dbReference>
<sequence>MSAYPQPYIDYLIYFHAERDFFECHEVMEEFWKAHPGDVHASTYVGLIQIAVSLYHERRGNRNGAVKMLSQSLVNLTDAGMTQLGLDASIMRQRLEERLRLLHEPGTVYTDLDLPIADPKLESLCLQHCREQKLVWRSPSDLQDDYLIHKHTLRDRSHVIAERERSRRQKQHLRGNGHE</sequence>
<organism evidence="1 2">
    <name type="scientific">Paenibacillus rigui</name>
    <dbReference type="NCBI Taxonomy" id="554312"/>
    <lineage>
        <taxon>Bacteria</taxon>
        <taxon>Bacillati</taxon>
        <taxon>Bacillota</taxon>
        <taxon>Bacilli</taxon>
        <taxon>Bacillales</taxon>
        <taxon>Paenibacillaceae</taxon>
        <taxon>Paenibacillus</taxon>
    </lineage>
</organism>
<dbReference type="InterPro" id="IPR023203">
    <property type="entry name" value="TTHA0068_sf"/>
</dbReference>